<comment type="subcellular location">
    <subcellularLocation>
        <location evidence="1">Cell membrane</location>
        <topology evidence="1">Peripheral membrane protein</topology>
    </subcellularLocation>
</comment>
<evidence type="ECO:0000256" key="6">
    <source>
        <dbReference type="ARBA" id="ARBA00023136"/>
    </source>
</evidence>
<keyword evidence="3" id="KW-1003">Cell membrane</keyword>
<sequence>MDLVSFVKNNKLIYRIYYHTFSFAINCLRRFVKTDDKLILFLSYGGRYFNDSPRCIYEAMLEDSRFKDYKLVWAFKQVEKHADVKNKVKIDTLDFYLTALKARCWVTNVMIERGLNFRGKNTYYLHTTHTTLPKASGIDDKKENSLVVPCAYKYDCSCAQSELEKKMQKSMFGLKDDQIIVSGYPKNDRLCTYDETRRDEIRGSLGITKDKIVILYAPTYRDKNFGAMKCPIDFSKWESMLGEKYVVLFRVHPVVSNATNIDSSTGFIYDVSNYLDNVDLMIASDILISDYSGIFFEYAVQDKPMFCFAYDYEEYVRNRSLYFDIRKEIPGGELDENTLLEYIKNYDKEDMITKINQFRQKYVTEYGHATEIVVNTIYDKIGKD</sequence>
<dbReference type="OrthoDB" id="9811865at2"/>
<accession>K9EUH6</accession>
<dbReference type="GO" id="GO:0019350">
    <property type="term" value="P:teichoic acid biosynthetic process"/>
    <property type="evidence" value="ECO:0007669"/>
    <property type="project" value="UniProtKB-KW"/>
</dbReference>
<keyword evidence="8" id="KW-1185">Reference proteome</keyword>
<dbReference type="Pfam" id="PF04464">
    <property type="entry name" value="Glyphos_transf"/>
    <property type="match status" value="1"/>
</dbReference>
<keyword evidence="6" id="KW-0472">Membrane</keyword>
<dbReference type="eggNOG" id="COG1887">
    <property type="taxonomic scope" value="Bacteria"/>
</dbReference>
<dbReference type="HOGENOM" id="CLU_029598_1_1_10"/>
<evidence type="ECO:0000256" key="1">
    <source>
        <dbReference type="ARBA" id="ARBA00004202"/>
    </source>
</evidence>
<dbReference type="InterPro" id="IPR007554">
    <property type="entry name" value="Glycerophosphate_synth"/>
</dbReference>
<evidence type="ECO:0000313" key="7">
    <source>
        <dbReference type="EMBL" id="EKU92820.1"/>
    </source>
</evidence>
<dbReference type="InterPro" id="IPR043148">
    <property type="entry name" value="TagF_C"/>
</dbReference>
<dbReference type="InterPro" id="IPR043149">
    <property type="entry name" value="TagF_N"/>
</dbReference>
<keyword evidence="5" id="KW-0777">Teichoic acid biosynthesis</keyword>
<proteinExistence type="inferred from homology"/>
<dbReference type="PANTHER" id="PTHR37316:SF3">
    <property type="entry name" value="TEICHOIC ACID GLYCEROL-PHOSPHATE TRANSFERASE"/>
    <property type="match status" value="1"/>
</dbReference>
<protein>
    <recommendedName>
        <fullName evidence="9">CDP-glycerol:poly(Glycerophosphate) glycerophosphotransferase</fullName>
    </recommendedName>
</protein>
<keyword evidence="4" id="KW-0808">Transferase</keyword>
<dbReference type="GO" id="GO:0047355">
    <property type="term" value="F:CDP-glycerol glycerophosphotransferase activity"/>
    <property type="evidence" value="ECO:0007669"/>
    <property type="project" value="InterPro"/>
</dbReference>
<comment type="caution">
    <text evidence="7">The sequence shown here is derived from an EMBL/GenBank/DDBJ whole genome shotgun (WGS) entry which is preliminary data.</text>
</comment>
<reference evidence="7 8" key="1">
    <citation type="submission" date="2012-09" db="EMBL/GenBank/DDBJ databases">
        <title>The Genome Sequence of Bacteroides oleiciplenus YIT 12058.</title>
        <authorList>
            <consortium name="The Broad Institute Genome Sequencing Platform"/>
            <person name="Earl A."/>
            <person name="Ward D."/>
            <person name="Feldgarden M."/>
            <person name="Gevers D."/>
            <person name="Morotomi M."/>
            <person name="Walker B."/>
            <person name="Young S.K."/>
            <person name="Zeng Q."/>
            <person name="Gargeya S."/>
            <person name="Fitzgerald M."/>
            <person name="Haas B."/>
            <person name="Abouelleil A."/>
            <person name="Alvarado L."/>
            <person name="Arachchi H.M."/>
            <person name="Berlin A.M."/>
            <person name="Chapman S.B."/>
            <person name="Goldberg J."/>
            <person name="Griggs A."/>
            <person name="Gujja S."/>
            <person name="Hansen M."/>
            <person name="Howarth C."/>
            <person name="Imamovic A."/>
            <person name="Larimer J."/>
            <person name="McCowen C."/>
            <person name="Montmayeur A."/>
            <person name="Murphy C."/>
            <person name="Neiman D."/>
            <person name="Pearson M."/>
            <person name="Priest M."/>
            <person name="Roberts A."/>
            <person name="Saif S."/>
            <person name="Shea T."/>
            <person name="Sisk P."/>
            <person name="Sykes S."/>
            <person name="Wortman J."/>
            <person name="Nusbaum C."/>
            <person name="Birren B."/>
        </authorList>
    </citation>
    <scope>NUCLEOTIDE SEQUENCE [LARGE SCALE GENOMIC DNA]</scope>
    <source>
        <strain evidence="7 8">YIT 12058</strain>
    </source>
</reference>
<comment type="similarity">
    <text evidence="2">Belongs to the CDP-glycerol glycerophosphotransferase family.</text>
</comment>
<dbReference type="Gene3D" id="3.40.50.11820">
    <property type="match status" value="1"/>
</dbReference>
<dbReference type="EMBL" id="ADLF01000001">
    <property type="protein sequence ID" value="EKU92820.1"/>
    <property type="molecule type" value="Genomic_DNA"/>
</dbReference>
<name>K9EUH6_9BACE</name>
<dbReference type="GO" id="GO:0005886">
    <property type="term" value="C:plasma membrane"/>
    <property type="evidence" value="ECO:0007669"/>
    <property type="project" value="UniProtKB-SubCell"/>
</dbReference>
<organism evidence="7 8">
    <name type="scientific">Bacteroides oleiciplenus YIT 12058</name>
    <dbReference type="NCBI Taxonomy" id="742727"/>
    <lineage>
        <taxon>Bacteria</taxon>
        <taxon>Pseudomonadati</taxon>
        <taxon>Bacteroidota</taxon>
        <taxon>Bacteroidia</taxon>
        <taxon>Bacteroidales</taxon>
        <taxon>Bacteroidaceae</taxon>
        <taxon>Bacteroides</taxon>
    </lineage>
</organism>
<evidence type="ECO:0008006" key="9">
    <source>
        <dbReference type="Google" id="ProtNLM"/>
    </source>
</evidence>
<dbReference type="Gene3D" id="3.40.50.12580">
    <property type="match status" value="1"/>
</dbReference>
<dbReference type="InterPro" id="IPR051612">
    <property type="entry name" value="Teichoic_Acid_Biosynth"/>
</dbReference>
<gene>
    <name evidence="7" type="ORF">HMPREF9447_00477</name>
</gene>
<evidence type="ECO:0000256" key="4">
    <source>
        <dbReference type="ARBA" id="ARBA00022679"/>
    </source>
</evidence>
<dbReference type="STRING" id="742727.HMPREF9447_00477"/>
<dbReference type="PANTHER" id="PTHR37316">
    <property type="entry name" value="TEICHOIC ACID GLYCEROL-PHOSPHATE PRIMASE"/>
    <property type="match status" value="1"/>
</dbReference>
<evidence type="ECO:0000256" key="2">
    <source>
        <dbReference type="ARBA" id="ARBA00010488"/>
    </source>
</evidence>
<evidence type="ECO:0000313" key="8">
    <source>
        <dbReference type="Proteomes" id="UP000009872"/>
    </source>
</evidence>
<evidence type="ECO:0000256" key="5">
    <source>
        <dbReference type="ARBA" id="ARBA00022944"/>
    </source>
</evidence>
<dbReference type="PATRIC" id="fig|742727.4.peg.480"/>
<dbReference type="SUPFAM" id="SSF53756">
    <property type="entry name" value="UDP-Glycosyltransferase/glycogen phosphorylase"/>
    <property type="match status" value="1"/>
</dbReference>
<evidence type="ECO:0000256" key="3">
    <source>
        <dbReference type="ARBA" id="ARBA00022475"/>
    </source>
</evidence>
<dbReference type="Proteomes" id="UP000009872">
    <property type="component" value="Unassembled WGS sequence"/>
</dbReference>
<dbReference type="AlphaFoldDB" id="K9EUH6"/>
<dbReference type="RefSeq" id="WP_009127704.1">
    <property type="nucleotide sequence ID" value="NZ_JH992940.1"/>
</dbReference>